<name>A0A444ZT95_ARAHY</name>
<feature type="region of interest" description="Disordered" evidence="1">
    <location>
        <begin position="146"/>
        <end position="175"/>
    </location>
</feature>
<dbReference type="AlphaFoldDB" id="A0A444ZT95"/>
<feature type="compositionally biased region" description="Low complexity" evidence="1">
    <location>
        <begin position="146"/>
        <end position="171"/>
    </location>
</feature>
<protein>
    <submittedName>
        <fullName evidence="2">Uncharacterized protein</fullName>
    </submittedName>
</protein>
<dbReference type="Proteomes" id="UP000289738">
    <property type="component" value="Chromosome B03"/>
</dbReference>
<organism evidence="2 3">
    <name type="scientific">Arachis hypogaea</name>
    <name type="common">Peanut</name>
    <dbReference type="NCBI Taxonomy" id="3818"/>
    <lineage>
        <taxon>Eukaryota</taxon>
        <taxon>Viridiplantae</taxon>
        <taxon>Streptophyta</taxon>
        <taxon>Embryophyta</taxon>
        <taxon>Tracheophyta</taxon>
        <taxon>Spermatophyta</taxon>
        <taxon>Magnoliopsida</taxon>
        <taxon>eudicotyledons</taxon>
        <taxon>Gunneridae</taxon>
        <taxon>Pentapetalae</taxon>
        <taxon>rosids</taxon>
        <taxon>fabids</taxon>
        <taxon>Fabales</taxon>
        <taxon>Fabaceae</taxon>
        <taxon>Papilionoideae</taxon>
        <taxon>50 kb inversion clade</taxon>
        <taxon>dalbergioids sensu lato</taxon>
        <taxon>Dalbergieae</taxon>
        <taxon>Pterocarpus clade</taxon>
        <taxon>Arachis</taxon>
    </lineage>
</organism>
<reference evidence="2 3" key="1">
    <citation type="submission" date="2019-01" db="EMBL/GenBank/DDBJ databases">
        <title>Sequencing of cultivated peanut Arachis hypogaea provides insights into genome evolution and oil improvement.</title>
        <authorList>
            <person name="Chen X."/>
        </authorList>
    </citation>
    <scope>NUCLEOTIDE SEQUENCE [LARGE SCALE GENOMIC DNA]</scope>
    <source>
        <strain evidence="3">cv. Fuhuasheng</strain>
        <tissue evidence="2">Leaves</tissue>
    </source>
</reference>
<gene>
    <name evidence="2" type="ORF">Ahy_B03g062196</name>
</gene>
<feature type="region of interest" description="Disordered" evidence="1">
    <location>
        <begin position="1"/>
        <end position="37"/>
    </location>
</feature>
<feature type="compositionally biased region" description="Low complexity" evidence="1">
    <location>
        <begin position="83"/>
        <end position="113"/>
    </location>
</feature>
<keyword evidence="3" id="KW-1185">Reference proteome</keyword>
<feature type="region of interest" description="Disordered" evidence="1">
    <location>
        <begin position="68"/>
        <end position="113"/>
    </location>
</feature>
<dbReference type="EMBL" id="SDMP01000013">
    <property type="protein sequence ID" value="RYR17450.1"/>
    <property type="molecule type" value="Genomic_DNA"/>
</dbReference>
<feature type="region of interest" description="Disordered" evidence="1">
    <location>
        <begin position="188"/>
        <end position="210"/>
    </location>
</feature>
<evidence type="ECO:0000313" key="2">
    <source>
        <dbReference type="EMBL" id="RYR17450.1"/>
    </source>
</evidence>
<feature type="compositionally biased region" description="Polar residues" evidence="1">
    <location>
        <begin position="191"/>
        <end position="201"/>
    </location>
</feature>
<sequence>MESARSSGKMKASKVKASNENLSPLQKDMDDQRGRYLQSLTMSPRLQVQPFAENIDVGSPLARYLFAGSPSGKSVTRGDAFTSPTYGSGKYKSSKSSGSSSYGPRSRLSLSPLSSVENLEIAPMYRTPVKVDEEVLVMDDILVRSTSGGKSGRSSSSSGRGSSSSSSSSPSPWVKNAFKTEGYQAWDESGNCRSNAKSQSGYEKEEVHQTRLSMKAKLEAQAGKSSLSAGSDAYGSNSRTVQHHNAAAECLGTTSQPASPVKPEPPRTLAHAYPNTLSDWSPLDDGMIVFLGSDIAASKEEVDSYISSVLYGHAAKRRLPVFVELCKKGIN</sequence>
<accession>A0A444ZT95</accession>
<proteinExistence type="predicted"/>
<evidence type="ECO:0000313" key="3">
    <source>
        <dbReference type="Proteomes" id="UP000289738"/>
    </source>
</evidence>
<dbReference type="OrthoDB" id="410307at2759"/>
<evidence type="ECO:0000256" key="1">
    <source>
        <dbReference type="SAM" id="MobiDB-lite"/>
    </source>
</evidence>
<comment type="caution">
    <text evidence="2">The sequence shown here is derived from an EMBL/GenBank/DDBJ whole genome shotgun (WGS) entry which is preliminary data.</text>
</comment>